<dbReference type="AlphaFoldDB" id="A0A6B3NDI1"/>
<proteinExistence type="predicted"/>
<dbReference type="SUPFAM" id="SSF141571">
    <property type="entry name" value="Pentapeptide repeat-like"/>
    <property type="match status" value="1"/>
</dbReference>
<comment type="caution">
    <text evidence="2">The sequence shown here is derived from an EMBL/GenBank/DDBJ whole genome shotgun (WGS) entry which is preliminary data.</text>
</comment>
<dbReference type="Gene3D" id="2.160.20.80">
    <property type="entry name" value="E3 ubiquitin-protein ligase SopA"/>
    <property type="match status" value="1"/>
</dbReference>
<protein>
    <submittedName>
        <fullName evidence="2">Pentapeptide repeat-containing protein</fullName>
    </submittedName>
</protein>
<evidence type="ECO:0000313" key="2">
    <source>
        <dbReference type="EMBL" id="NER31626.1"/>
    </source>
</evidence>
<dbReference type="Pfam" id="PF00805">
    <property type="entry name" value="Pentapeptide"/>
    <property type="match status" value="2"/>
</dbReference>
<name>A0A6B3NDI1_9CYAN</name>
<reference evidence="2" key="1">
    <citation type="submission" date="2019-11" db="EMBL/GenBank/DDBJ databases">
        <title>Genomic insights into an expanded diversity of filamentous marine cyanobacteria reveals the extraordinary biosynthetic potential of Moorea and Okeania.</title>
        <authorList>
            <person name="Ferreira Leao T."/>
            <person name="Wang M."/>
            <person name="Moss N."/>
            <person name="Da Silva R."/>
            <person name="Sanders J."/>
            <person name="Nurk S."/>
            <person name="Gurevich A."/>
            <person name="Humphrey G."/>
            <person name="Reher R."/>
            <person name="Zhu Q."/>
            <person name="Belda-Ferre P."/>
            <person name="Glukhov E."/>
            <person name="Rex R."/>
            <person name="Dorrestein P.C."/>
            <person name="Knight R."/>
            <person name="Pevzner P."/>
            <person name="Gerwick W.H."/>
            <person name="Gerwick L."/>
        </authorList>
    </citation>
    <scope>NUCLEOTIDE SEQUENCE</scope>
    <source>
        <strain evidence="2">SIO1C4</strain>
    </source>
</reference>
<keyword evidence="1" id="KW-0677">Repeat</keyword>
<accession>A0A6B3NDI1</accession>
<gene>
    <name evidence="2" type="ORF">F6J89_29440</name>
</gene>
<organism evidence="2">
    <name type="scientific">Symploca sp. SIO1C4</name>
    <dbReference type="NCBI Taxonomy" id="2607765"/>
    <lineage>
        <taxon>Bacteria</taxon>
        <taxon>Bacillati</taxon>
        <taxon>Cyanobacteriota</taxon>
        <taxon>Cyanophyceae</taxon>
        <taxon>Coleofasciculales</taxon>
        <taxon>Coleofasciculaceae</taxon>
        <taxon>Symploca</taxon>
    </lineage>
</organism>
<dbReference type="InterPro" id="IPR001646">
    <property type="entry name" value="5peptide_repeat"/>
</dbReference>
<dbReference type="PANTHER" id="PTHR47485">
    <property type="entry name" value="THYLAKOID LUMENAL 17.4 KDA PROTEIN, CHLOROPLASTIC"/>
    <property type="match status" value="1"/>
</dbReference>
<sequence length="391" mass="43514">MKPLTKSQFESIGKNLTFKGEHLALFKQGVDTWNAWRQENPEIIPLLSRVDLRDANLSAANLMRTYLSGANLSENNLSGNNLSEANLSEANLSRIQALGTNFYGAILTGACIQDWNINSQTNLDNVICEYVYLRGNQQERRPSSGNFAPGEFTKLFQESLETVDLIFREGVDWKAFAYSLTNTQIENEGTPLAIQSIENKGDGVVLIRVSVPADADKVKIHEYFMKGYEFAKKELEPIYQARLEDKDKEINRLFYAYNQAQEKLGEVPKLMAEKSTYDLRGAKFGGGFGGEKQEGGTFYDYSSSSNTSLTEATAEIQQLLEQLSKTNPTATTAEKMAVVTQVTEQIESNPTLKARVINALKSGGIEAFKEAIDHPLVNIFVATIEGWKDAE</sequence>
<dbReference type="PANTHER" id="PTHR47485:SF1">
    <property type="entry name" value="THYLAKOID LUMENAL 17.4 KDA PROTEIN, CHLOROPLASTIC"/>
    <property type="match status" value="1"/>
</dbReference>
<dbReference type="EMBL" id="JAAHFQ010000880">
    <property type="protein sequence ID" value="NER31626.1"/>
    <property type="molecule type" value="Genomic_DNA"/>
</dbReference>
<evidence type="ECO:0000256" key="1">
    <source>
        <dbReference type="ARBA" id="ARBA00022737"/>
    </source>
</evidence>